<keyword evidence="2" id="KW-1185">Reference proteome</keyword>
<evidence type="ECO:0000313" key="1">
    <source>
        <dbReference type="EMBL" id="KAL3955920.1"/>
    </source>
</evidence>
<sequence>MSCARSNPSSPTLRSLGARYFHAQTRQTEKIAHPGPLPPSSARPRVASHPRQRRLAGTESTGTDLPVPAQPPPPGPPSATTAPHAAARTRPRRVHYGARGGLRSRYERSRYRGTAGRRLGARNREPSKSQEPICPSVIALHRKSHHHAPSAIFPHKPRPAPAQRIAVTVASAPRQTTAPTGPTDTRHEPPSPPPSAPALDLRTPRLAVSASRGSHDIIQQVAARATKRHRKAIDARCHYA</sequence>
<evidence type="ECO:0000313" key="2">
    <source>
        <dbReference type="Proteomes" id="UP001638806"/>
    </source>
</evidence>
<proteinExistence type="predicted"/>
<protein>
    <submittedName>
        <fullName evidence="1">Uncharacterized protein</fullName>
    </submittedName>
</protein>
<accession>A0ACC4DHP3</accession>
<name>A0ACC4DHP3_PURLI</name>
<comment type="caution">
    <text evidence="1">The sequence shown here is derived from an EMBL/GenBank/DDBJ whole genome shotgun (WGS) entry which is preliminary data.</text>
</comment>
<dbReference type="Proteomes" id="UP001638806">
    <property type="component" value="Unassembled WGS sequence"/>
</dbReference>
<organism evidence="1 2">
    <name type="scientific">Purpureocillium lilacinum</name>
    <name type="common">Paecilomyces lilacinus</name>
    <dbReference type="NCBI Taxonomy" id="33203"/>
    <lineage>
        <taxon>Eukaryota</taxon>
        <taxon>Fungi</taxon>
        <taxon>Dikarya</taxon>
        <taxon>Ascomycota</taxon>
        <taxon>Pezizomycotina</taxon>
        <taxon>Sordariomycetes</taxon>
        <taxon>Hypocreomycetidae</taxon>
        <taxon>Hypocreales</taxon>
        <taxon>Ophiocordycipitaceae</taxon>
        <taxon>Purpureocillium</taxon>
    </lineage>
</organism>
<reference evidence="1" key="1">
    <citation type="submission" date="2024-12" db="EMBL/GenBank/DDBJ databases">
        <title>Comparative genomics and development of molecular markers within Purpureocillium lilacinum and among Purpureocillium species.</title>
        <authorList>
            <person name="Yeh Z.-Y."/>
            <person name="Ni N.-T."/>
            <person name="Lo P.-H."/>
            <person name="Mushyakhwo K."/>
            <person name="Lin C.-F."/>
            <person name="Nai Y.-S."/>
        </authorList>
    </citation>
    <scope>NUCLEOTIDE SEQUENCE</scope>
    <source>
        <strain evidence="1">NCHU-NPUST-175</strain>
    </source>
</reference>
<gene>
    <name evidence="1" type="ORF">ACCO45_008766</name>
</gene>
<dbReference type="EMBL" id="JBGNUJ010000008">
    <property type="protein sequence ID" value="KAL3955920.1"/>
    <property type="molecule type" value="Genomic_DNA"/>
</dbReference>